<comment type="cofactor">
    <cofactor evidence="6">
        <name>heme</name>
        <dbReference type="ChEBI" id="CHEBI:30413"/>
    </cofactor>
</comment>
<dbReference type="EMBL" id="KZ503506">
    <property type="protein sequence ID" value="PKU63226.1"/>
    <property type="molecule type" value="Genomic_DNA"/>
</dbReference>
<evidence type="ECO:0000256" key="1">
    <source>
        <dbReference type="ARBA" id="ARBA00004167"/>
    </source>
</evidence>
<feature type="binding site" description="axial binding residue" evidence="6">
    <location>
        <position position="454"/>
    </location>
    <ligand>
        <name>heme</name>
        <dbReference type="ChEBI" id="CHEBI:30413"/>
    </ligand>
    <ligandPart>
        <name>Fe</name>
        <dbReference type="ChEBI" id="CHEBI:18248"/>
    </ligandPart>
</feature>
<protein>
    <submittedName>
        <fullName evidence="8">Ent-kaurene oxidase, chloroplastic</fullName>
    </submittedName>
</protein>
<dbReference type="PANTHER" id="PTHR47283">
    <property type="entry name" value="ENT-KAURENE OXIDASE, CHLOROPLASTIC"/>
    <property type="match status" value="1"/>
</dbReference>
<dbReference type="STRING" id="906689.A0A2I0VII2"/>
<dbReference type="GO" id="GO:0020037">
    <property type="term" value="F:heme binding"/>
    <property type="evidence" value="ECO:0007669"/>
    <property type="project" value="InterPro"/>
</dbReference>
<dbReference type="PROSITE" id="PS00086">
    <property type="entry name" value="CYTOCHROME_P450"/>
    <property type="match status" value="1"/>
</dbReference>
<reference evidence="8 9" key="1">
    <citation type="journal article" date="2016" name="Sci. Rep.">
        <title>The Dendrobium catenatum Lindl. genome sequence provides insights into polysaccharide synthase, floral development and adaptive evolution.</title>
        <authorList>
            <person name="Zhang G.Q."/>
            <person name="Xu Q."/>
            <person name="Bian C."/>
            <person name="Tsai W.C."/>
            <person name="Yeh C.M."/>
            <person name="Liu K.W."/>
            <person name="Yoshida K."/>
            <person name="Zhang L.S."/>
            <person name="Chang S.B."/>
            <person name="Chen F."/>
            <person name="Shi Y."/>
            <person name="Su Y.Y."/>
            <person name="Zhang Y.Q."/>
            <person name="Chen L.J."/>
            <person name="Yin Y."/>
            <person name="Lin M."/>
            <person name="Huang H."/>
            <person name="Deng H."/>
            <person name="Wang Z.W."/>
            <person name="Zhu S.L."/>
            <person name="Zhao X."/>
            <person name="Deng C."/>
            <person name="Niu S.C."/>
            <person name="Huang J."/>
            <person name="Wang M."/>
            <person name="Liu G.H."/>
            <person name="Yang H.J."/>
            <person name="Xiao X.J."/>
            <person name="Hsiao Y.Y."/>
            <person name="Wu W.L."/>
            <person name="Chen Y.Y."/>
            <person name="Mitsuda N."/>
            <person name="Ohme-Takagi M."/>
            <person name="Luo Y.B."/>
            <person name="Van de Peer Y."/>
            <person name="Liu Z.J."/>
        </authorList>
    </citation>
    <scope>NUCLEOTIDE SEQUENCE [LARGE SCALE GENOMIC DNA]</scope>
    <source>
        <tissue evidence="8">The whole plant</tissue>
    </source>
</reference>
<evidence type="ECO:0000256" key="6">
    <source>
        <dbReference type="PIRSR" id="PIRSR602401-1"/>
    </source>
</evidence>
<keyword evidence="4" id="KW-1133">Transmembrane helix</keyword>
<dbReference type="GO" id="GO:0005783">
    <property type="term" value="C:endoplasmic reticulum"/>
    <property type="evidence" value="ECO:0007669"/>
    <property type="project" value="TreeGrafter"/>
</dbReference>
<keyword evidence="7" id="KW-0503">Monooxygenase</keyword>
<sequence length="518" mass="59105">MRRKWLRNPNTVGVAGGTCVGDFTAYFAPETLTQTLRRANPPVTVPFITVQNFSSENPTLKERKPYLTFAKWAEVYGPIYSIRLGSTSMVVLNSTEIAKEALVTKFSSISTRKLSNALTTITSNKALVSTCDYGEYHKMVKKYVISGVLGANAQKRNLHHRNTMIENVVSKLSAKINDEDCSLVELREPFQSELFQLALKQSLGNAVDSIYVEELGQTILKKEMLEILVLDPLIGVIEVDWRDFFPYLRWIPNKSMEMKIQRTAKRKTAVTKALINLQKERIGRGEEISCYLDYLLSEETTLTEDQFIALIWEAIVESSDTTMVVTEWAMYEIAKNPTKQDRLYQEIRKVCGMKKITEEHLPYLQYLNAAFHETLRLHPPVPIIPPRHVHEDTQLGGYNIPAGTDITINLYACNMDKKDWDEPEKWKPERFLSDKYEPMDMHKTMAFGGGKRVCAGSLQAMLISCRTIGRLIQEFEWKLKDGEEDNIDTLGLTTHKLHPMQAQIRPRSSCGLVENLLL</sequence>
<comment type="subcellular location">
    <subcellularLocation>
        <location evidence="1">Membrane</location>
        <topology evidence="1">Single-pass membrane protein</topology>
    </subcellularLocation>
</comment>
<dbReference type="GO" id="GO:0005506">
    <property type="term" value="F:iron ion binding"/>
    <property type="evidence" value="ECO:0007669"/>
    <property type="project" value="InterPro"/>
</dbReference>
<organism evidence="8 9">
    <name type="scientific">Dendrobium catenatum</name>
    <dbReference type="NCBI Taxonomy" id="906689"/>
    <lineage>
        <taxon>Eukaryota</taxon>
        <taxon>Viridiplantae</taxon>
        <taxon>Streptophyta</taxon>
        <taxon>Embryophyta</taxon>
        <taxon>Tracheophyta</taxon>
        <taxon>Spermatophyta</taxon>
        <taxon>Magnoliopsida</taxon>
        <taxon>Liliopsida</taxon>
        <taxon>Asparagales</taxon>
        <taxon>Orchidaceae</taxon>
        <taxon>Epidendroideae</taxon>
        <taxon>Malaxideae</taxon>
        <taxon>Dendrobiinae</taxon>
        <taxon>Dendrobium</taxon>
    </lineage>
</organism>
<evidence type="ECO:0000313" key="8">
    <source>
        <dbReference type="EMBL" id="PKU63226.1"/>
    </source>
</evidence>
<dbReference type="GO" id="GO:0016709">
    <property type="term" value="F:oxidoreductase activity, acting on paired donors, with incorporation or reduction of molecular oxygen, NAD(P)H as one donor, and incorporation of one atom of oxygen"/>
    <property type="evidence" value="ECO:0007669"/>
    <property type="project" value="TreeGrafter"/>
</dbReference>
<dbReference type="InterPro" id="IPR017972">
    <property type="entry name" value="Cyt_P450_CS"/>
</dbReference>
<accession>A0A2I0VII2</accession>
<dbReference type="InterPro" id="IPR002401">
    <property type="entry name" value="Cyt_P450_E_grp-I"/>
</dbReference>
<dbReference type="CDD" id="cd11075">
    <property type="entry name" value="CYP77_89"/>
    <property type="match status" value="1"/>
</dbReference>
<dbReference type="Gene3D" id="1.10.630.10">
    <property type="entry name" value="Cytochrome P450"/>
    <property type="match status" value="1"/>
</dbReference>
<name>A0A2I0VII2_9ASPA</name>
<dbReference type="InterPro" id="IPR036396">
    <property type="entry name" value="Cyt_P450_sf"/>
</dbReference>
<dbReference type="GO" id="GO:0052615">
    <property type="term" value="F:ent-kaurene oxidase activity"/>
    <property type="evidence" value="ECO:0007669"/>
    <property type="project" value="InterPro"/>
</dbReference>
<keyword evidence="6 7" id="KW-0408">Iron</keyword>
<dbReference type="InterPro" id="IPR001128">
    <property type="entry name" value="Cyt_P450"/>
</dbReference>
<evidence type="ECO:0000256" key="7">
    <source>
        <dbReference type="RuleBase" id="RU000461"/>
    </source>
</evidence>
<dbReference type="PRINTS" id="PR00463">
    <property type="entry name" value="EP450I"/>
</dbReference>
<dbReference type="Proteomes" id="UP000233837">
    <property type="component" value="Unassembled WGS sequence"/>
</dbReference>
<keyword evidence="3" id="KW-0812">Transmembrane</keyword>
<keyword evidence="6 7" id="KW-0349">Heme</keyword>
<evidence type="ECO:0000313" key="9">
    <source>
        <dbReference type="Proteomes" id="UP000233837"/>
    </source>
</evidence>
<keyword evidence="6 7" id="KW-0479">Metal-binding</keyword>
<dbReference type="InterPro" id="IPR044225">
    <property type="entry name" value="KO_chloroplastic"/>
</dbReference>
<keyword evidence="7" id="KW-0560">Oxidoreductase</keyword>
<evidence type="ECO:0000256" key="4">
    <source>
        <dbReference type="ARBA" id="ARBA00022989"/>
    </source>
</evidence>
<dbReference type="PRINTS" id="PR00385">
    <property type="entry name" value="P450"/>
</dbReference>
<dbReference type="GO" id="GO:0009686">
    <property type="term" value="P:gibberellin biosynthetic process"/>
    <property type="evidence" value="ECO:0007669"/>
    <property type="project" value="InterPro"/>
</dbReference>
<gene>
    <name evidence="8" type="primary">KO</name>
    <name evidence="8" type="ORF">MA16_Dca011199</name>
</gene>
<dbReference type="AlphaFoldDB" id="A0A2I0VII2"/>
<dbReference type="GO" id="GO:0010241">
    <property type="term" value="P:ent-kaurene oxidation to kaurenoic acid"/>
    <property type="evidence" value="ECO:0007669"/>
    <property type="project" value="InterPro"/>
</dbReference>
<evidence type="ECO:0000256" key="3">
    <source>
        <dbReference type="ARBA" id="ARBA00022692"/>
    </source>
</evidence>
<keyword evidence="9" id="KW-1185">Reference proteome</keyword>
<evidence type="ECO:0000256" key="2">
    <source>
        <dbReference type="ARBA" id="ARBA00010617"/>
    </source>
</evidence>
<keyword evidence="5" id="KW-0472">Membrane</keyword>
<dbReference type="Pfam" id="PF00067">
    <property type="entry name" value="p450"/>
    <property type="match status" value="1"/>
</dbReference>
<reference evidence="8 9" key="2">
    <citation type="journal article" date="2017" name="Nature">
        <title>The Apostasia genome and the evolution of orchids.</title>
        <authorList>
            <person name="Zhang G.Q."/>
            <person name="Liu K.W."/>
            <person name="Li Z."/>
            <person name="Lohaus R."/>
            <person name="Hsiao Y.Y."/>
            <person name="Niu S.C."/>
            <person name="Wang J.Y."/>
            <person name="Lin Y.C."/>
            <person name="Xu Q."/>
            <person name="Chen L.J."/>
            <person name="Yoshida K."/>
            <person name="Fujiwara S."/>
            <person name="Wang Z.W."/>
            <person name="Zhang Y.Q."/>
            <person name="Mitsuda N."/>
            <person name="Wang M."/>
            <person name="Liu G.H."/>
            <person name="Pecoraro L."/>
            <person name="Huang H.X."/>
            <person name="Xiao X.J."/>
            <person name="Lin M."/>
            <person name="Wu X.Y."/>
            <person name="Wu W.L."/>
            <person name="Chen Y.Y."/>
            <person name="Chang S.B."/>
            <person name="Sakamoto S."/>
            <person name="Ohme-Takagi M."/>
            <person name="Yagi M."/>
            <person name="Zeng S.J."/>
            <person name="Shen C.Y."/>
            <person name="Yeh C.M."/>
            <person name="Luo Y.B."/>
            <person name="Tsai W.C."/>
            <person name="Van de Peer Y."/>
            <person name="Liu Z.J."/>
        </authorList>
    </citation>
    <scope>NUCLEOTIDE SEQUENCE [LARGE SCALE GENOMIC DNA]</scope>
    <source>
        <tissue evidence="8">The whole plant</tissue>
    </source>
</reference>
<proteinExistence type="inferred from homology"/>
<comment type="similarity">
    <text evidence="2 7">Belongs to the cytochrome P450 family.</text>
</comment>
<dbReference type="PANTHER" id="PTHR47283:SF1">
    <property type="entry name" value="ENT-KAURENE OXIDASE, CHLOROPLASTIC"/>
    <property type="match status" value="1"/>
</dbReference>
<dbReference type="GO" id="GO:0009707">
    <property type="term" value="C:chloroplast outer membrane"/>
    <property type="evidence" value="ECO:0007669"/>
    <property type="project" value="TreeGrafter"/>
</dbReference>
<dbReference type="SUPFAM" id="SSF48264">
    <property type="entry name" value="Cytochrome P450"/>
    <property type="match status" value="1"/>
</dbReference>
<evidence type="ECO:0000256" key="5">
    <source>
        <dbReference type="ARBA" id="ARBA00023136"/>
    </source>
</evidence>